<evidence type="ECO:0000256" key="5">
    <source>
        <dbReference type="ARBA" id="ARBA00023136"/>
    </source>
</evidence>
<dbReference type="InterPro" id="IPR002293">
    <property type="entry name" value="AA/rel_permease1"/>
</dbReference>
<evidence type="ECO:0000256" key="6">
    <source>
        <dbReference type="SAM" id="Phobius"/>
    </source>
</evidence>
<keyword evidence="3 6" id="KW-0812">Transmembrane</keyword>
<dbReference type="Gene3D" id="1.20.1740.10">
    <property type="entry name" value="Amino acid/polyamine transporter I"/>
    <property type="match status" value="1"/>
</dbReference>
<dbReference type="GO" id="GO:0016020">
    <property type="term" value="C:membrane"/>
    <property type="evidence" value="ECO:0007669"/>
    <property type="project" value="UniProtKB-SubCell"/>
</dbReference>
<keyword evidence="4 6" id="KW-1133">Transmembrane helix</keyword>
<feature type="transmembrane region" description="Helical" evidence="6">
    <location>
        <begin position="384"/>
        <end position="406"/>
    </location>
</feature>
<feature type="transmembrane region" description="Helical" evidence="6">
    <location>
        <begin position="199"/>
        <end position="223"/>
    </location>
</feature>
<evidence type="ECO:0000313" key="7">
    <source>
        <dbReference type="EMBL" id="KAF2859273.1"/>
    </source>
</evidence>
<dbReference type="AlphaFoldDB" id="A0A6A7BVV2"/>
<reference evidence="7" key="1">
    <citation type="journal article" date="2020" name="Stud. Mycol.">
        <title>101 Dothideomycetes genomes: a test case for predicting lifestyles and emergence of pathogens.</title>
        <authorList>
            <person name="Haridas S."/>
            <person name="Albert R."/>
            <person name="Binder M."/>
            <person name="Bloem J."/>
            <person name="Labutti K."/>
            <person name="Salamov A."/>
            <person name="Andreopoulos B."/>
            <person name="Baker S."/>
            <person name="Barry K."/>
            <person name="Bills G."/>
            <person name="Bluhm B."/>
            <person name="Cannon C."/>
            <person name="Castanera R."/>
            <person name="Culley D."/>
            <person name="Daum C."/>
            <person name="Ezra D."/>
            <person name="Gonzalez J."/>
            <person name="Henrissat B."/>
            <person name="Kuo A."/>
            <person name="Liang C."/>
            <person name="Lipzen A."/>
            <person name="Lutzoni F."/>
            <person name="Magnuson J."/>
            <person name="Mondo S."/>
            <person name="Nolan M."/>
            <person name="Ohm R."/>
            <person name="Pangilinan J."/>
            <person name="Park H.-J."/>
            <person name="Ramirez L."/>
            <person name="Alfaro M."/>
            <person name="Sun H."/>
            <person name="Tritt A."/>
            <person name="Yoshinaga Y."/>
            <person name="Zwiers L.-H."/>
            <person name="Turgeon B."/>
            <person name="Goodwin S."/>
            <person name="Spatafora J."/>
            <person name="Crous P."/>
            <person name="Grigoriev I."/>
        </authorList>
    </citation>
    <scope>NUCLEOTIDE SEQUENCE</scope>
    <source>
        <strain evidence="7">CBS 480.64</strain>
    </source>
</reference>
<dbReference type="PANTHER" id="PTHR45649">
    <property type="entry name" value="AMINO-ACID PERMEASE BAT1"/>
    <property type="match status" value="1"/>
</dbReference>
<keyword evidence="8" id="KW-1185">Reference proteome</keyword>
<dbReference type="EMBL" id="MU005995">
    <property type="protein sequence ID" value="KAF2859273.1"/>
    <property type="molecule type" value="Genomic_DNA"/>
</dbReference>
<comment type="subcellular location">
    <subcellularLocation>
        <location evidence="1">Membrane</location>
        <topology evidence="1">Multi-pass membrane protein</topology>
    </subcellularLocation>
</comment>
<protein>
    <submittedName>
        <fullName evidence="7">Amino acid permease</fullName>
    </submittedName>
</protein>
<feature type="transmembrane region" description="Helical" evidence="6">
    <location>
        <begin position="118"/>
        <end position="137"/>
    </location>
</feature>
<feature type="transmembrane region" description="Helical" evidence="6">
    <location>
        <begin position="243"/>
        <end position="264"/>
    </location>
</feature>
<feature type="transmembrane region" description="Helical" evidence="6">
    <location>
        <begin position="168"/>
        <end position="187"/>
    </location>
</feature>
<dbReference type="GO" id="GO:0022857">
    <property type="term" value="F:transmembrane transporter activity"/>
    <property type="evidence" value="ECO:0007669"/>
    <property type="project" value="InterPro"/>
</dbReference>
<proteinExistence type="predicted"/>
<keyword evidence="5 6" id="KW-0472">Membrane</keyword>
<gene>
    <name evidence="7" type="ORF">K470DRAFT_219452</name>
</gene>
<dbReference type="Proteomes" id="UP000799421">
    <property type="component" value="Unassembled WGS sequence"/>
</dbReference>
<feature type="transmembrane region" description="Helical" evidence="6">
    <location>
        <begin position="39"/>
        <end position="64"/>
    </location>
</feature>
<feature type="transmembrane region" description="Helical" evidence="6">
    <location>
        <begin position="452"/>
        <end position="469"/>
    </location>
</feature>
<feature type="transmembrane region" description="Helical" evidence="6">
    <location>
        <begin position="412"/>
        <end position="431"/>
    </location>
</feature>
<dbReference type="PANTHER" id="PTHR45649:SF13">
    <property type="entry name" value="THIAMINE TRANSPORTER THI9"/>
    <property type="match status" value="1"/>
</dbReference>
<organism evidence="7 8">
    <name type="scientific">Piedraia hortae CBS 480.64</name>
    <dbReference type="NCBI Taxonomy" id="1314780"/>
    <lineage>
        <taxon>Eukaryota</taxon>
        <taxon>Fungi</taxon>
        <taxon>Dikarya</taxon>
        <taxon>Ascomycota</taxon>
        <taxon>Pezizomycotina</taxon>
        <taxon>Dothideomycetes</taxon>
        <taxon>Dothideomycetidae</taxon>
        <taxon>Capnodiales</taxon>
        <taxon>Piedraiaceae</taxon>
        <taxon>Piedraia</taxon>
    </lineage>
</organism>
<evidence type="ECO:0000256" key="4">
    <source>
        <dbReference type="ARBA" id="ARBA00022989"/>
    </source>
</evidence>
<evidence type="ECO:0000256" key="3">
    <source>
        <dbReference type="ARBA" id="ARBA00022692"/>
    </source>
</evidence>
<feature type="transmembrane region" description="Helical" evidence="6">
    <location>
        <begin position="76"/>
        <end position="106"/>
    </location>
</feature>
<dbReference type="PIRSF" id="PIRSF006060">
    <property type="entry name" value="AA_transporter"/>
    <property type="match status" value="1"/>
</dbReference>
<keyword evidence="2" id="KW-0813">Transport</keyword>
<dbReference type="Pfam" id="PF13520">
    <property type="entry name" value="AA_permease_2"/>
    <property type="match status" value="1"/>
</dbReference>
<dbReference type="OrthoDB" id="10054429at2759"/>
<sequence>MANSEGDVAILSDDNTVDSDERFLRSIGYKQTLHRQWKFFEAFAASFAGLYSVGGVRVTFTIGVGAGGPAAYWSSFVITCIFVAITAAVLAEVCSALPAAGSIYFWAAEAGGKRFGRLFGFIVAWWATTAWTTFLASNCQAAANFLLSEITVFDLPFPTDVDTIRFRAVQWIVSEAILFLSVGMNYLDPKTYKHIFRAATAIIILDFFLNVIWLPIAVSKSYGFQSASYVFTATRNETGAPPVWNWMLSFYVTAGILVGFEAAGHVSEETKNASRVAARAIFTSAIASALIAFPLVILFLFCLPDLDKLYEYGAPQPFVQIYASTMGNGGHIFMNIICIIGLVFNTTVAGVASSRLIWAVARDGVLPFSGWISAVSTRKEPRNAIIVMHAVAALLLCTILPSPVAFTSLVSAAGVPTITAYSLISFGRAFLTPRRFRRAPWSLGRWSRPMNMIAFFWNLYLAAVLFSPLEFPVTADTFNYSPVIFGATTMFGIISYWIIPEERWLPNARLGLIREGS</sequence>
<evidence type="ECO:0000256" key="2">
    <source>
        <dbReference type="ARBA" id="ARBA00022448"/>
    </source>
</evidence>
<evidence type="ECO:0000256" key="1">
    <source>
        <dbReference type="ARBA" id="ARBA00004141"/>
    </source>
</evidence>
<name>A0A6A7BVV2_9PEZI</name>
<accession>A0A6A7BVV2</accession>
<evidence type="ECO:0000313" key="8">
    <source>
        <dbReference type="Proteomes" id="UP000799421"/>
    </source>
</evidence>
<feature type="transmembrane region" description="Helical" evidence="6">
    <location>
        <begin position="332"/>
        <end position="352"/>
    </location>
</feature>
<feature type="transmembrane region" description="Helical" evidence="6">
    <location>
        <begin position="481"/>
        <end position="499"/>
    </location>
</feature>
<feature type="transmembrane region" description="Helical" evidence="6">
    <location>
        <begin position="276"/>
        <end position="301"/>
    </location>
</feature>